<evidence type="ECO:0000256" key="9">
    <source>
        <dbReference type="ARBA" id="ARBA00022982"/>
    </source>
</evidence>
<dbReference type="PANTHER" id="PTHR11435">
    <property type="entry name" value="NADH UBIQUINONE OXIDOREDUCTASE SUBUNIT ND6"/>
    <property type="match status" value="1"/>
</dbReference>
<feature type="transmembrane region" description="Helical" evidence="16">
    <location>
        <begin position="39"/>
        <end position="59"/>
    </location>
</feature>
<geneLocation type="mitochondrion" evidence="17"/>
<dbReference type="EMBL" id="MN053057">
    <property type="protein sequence ID" value="QHD19800.1"/>
    <property type="molecule type" value="Genomic_DNA"/>
</dbReference>
<name>A0A6B9MXG2_9CUCU</name>
<keyword evidence="13 16" id="KW-0472">Membrane</keyword>
<dbReference type="AlphaFoldDB" id="A0A6B9MXG2"/>
<keyword evidence="6" id="KW-0679">Respiratory chain</keyword>
<keyword evidence="5" id="KW-0813">Transport</keyword>
<organism evidence="17">
    <name type="scientific">Afissula sp. XL-2019</name>
    <dbReference type="NCBI Taxonomy" id="2678940"/>
    <lineage>
        <taxon>Eukaryota</taxon>
        <taxon>Metazoa</taxon>
        <taxon>Ecdysozoa</taxon>
        <taxon>Arthropoda</taxon>
        <taxon>Hexapoda</taxon>
        <taxon>Insecta</taxon>
        <taxon>Pterygota</taxon>
        <taxon>Neoptera</taxon>
        <taxon>Endopterygota</taxon>
        <taxon>Coleoptera</taxon>
        <taxon>Polyphaga</taxon>
        <taxon>Cucujiformia</taxon>
        <taxon>Coccinelloidea</taxon>
        <taxon>Coccinellidae</taxon>
        <taxon>Epilachninae</taxon>
        <taxon>Epilachnini</taxon>
        <taxon>Afissula</taxon>
    </lineage>
</organism>
<protein>
    <recommendedName>
        <fullName evidence="4">NADH-ubiquinone oxidoreductase chain 6</fullName>
        <ecNumber evidence="3">7.1.1.2</ecNumber>
    </recommendedName>
    <alternativeName>
        <fullName evidence="14">NADH dehydrogenase subunit 6</fullName>
    </alternativeName>
</protein>
<evidence type="ECO:0000256" key="12">
    <source>
        <dbReference type="ARBA" id="ARBA00023128"/>
    </source>
</evidence>
<evidence type="ECO:0000256" key="3">
    <source>
        <dbReference type="ARBA" id="ARBA00012944"/>
    </source>
</evidence>
<dbReference type="InterPro" id="IPR050269">
    <property type="entry name" value="ComplexI_Subunit6"/>
</dbReference>
<dbReference type="GO" id="GO:0031966">
    <property type="term" value="C:mitochondrial membrane"/>
    <property type="evidence" value="ECO:0007669"/>
    <property type="project" value="UniProtKB-SubCell"/>
</dbReference>
<gene>
    <name evidence="17" type="primary">nad6</name>
</gene>
<keyword evidence="11" id="KW-0520">NAD</keyword>
<evidence type="ECO:0000256" key="10">
    <source>
        <dbReference type="ARBA" id="ARBA00022989"/>
    </source>
</evidence>
<evidence type="ECO:0000256" key="4">
    <source>
        <dbReference type="ARBA" id="ARBA00021095"/>
    </source>
</evidence>
<keyword evidence="9" id="KW-0249">Electron transport</keyword>
<evidence type="ECO:0000313" key="17">
    <source>
        <dbReference type="EMBL" id="QHD19800.1"/>
    </source>
</evidence>
<feature type="transmembrane region" description="Helical" evidence="16">
    <location>
        <begin position="7"/>
        <end position="33"/>
    </location>
</feature>
<comment type="subcellular location">
    <subcellularLocation>
        <location evidence="1">Mitochondrion membrane</location>
        <topology evidence="1">Multi-pass membrane protein</topology>
    </subcellularLocation>
</comment>
<evidence type="ECO:0000256" key="8">
    <source>
        <dbReference type="ARBA" id="ARBA00022967"/>
    </source>
</evidence>
<evidence type="ECO:0000256" key="7">
    <source>
        <dbReference type="ARBA" id="ARBA00022692"/>
    </source>
</evidence>
<evidence type="ECO:0000256" key="15">
    <source>
        <dbReference type="ARBA" id="ARBA00049551"/>
    </source>
</evidence>
<reference evidence="17" key="1">
    <citation type="journal article" date="2019" name="Int. J. Biol. Macromol.">
        <title>The mitochondrial genomes of ladybird beetles and implications for evolution and phylogeny.</title>
        <authorList>
            <person name="Song N."/>
            <person name="Li X."/>
            <person name="Yin X."/>
            <person name="Li X."/>
            <person name="Xi Y."/>
        </authorList>
    </citation>
    <scope>NUCLEOTIDE SEQUENCE</scope>
</reference>
<comment type="similarity">
    <text evidence="2">Belongs to the complex I subunit 6 family.</text>
</comment>
<evidence type="ECO:0000256" key="6">
    <source>
        <dbReference type="ARBA" id="ARBA00022660"/>
    </source>
</evidence>
<comment type="catalytic activity">
    <reaction evidence="15">
        <text>a ubiquinone + NADH + 5 H(+)(in) = a ubiquinol + NAD(+) + 4 H(+)(out)</text>
        <dbReference type="Rhea" id="RHEA:29091"/>
        <dbReference type="Rhea" id="RHEA-COMP:9565"/>
        <dbReference type="Rhea" id="RHEA-COMP:9566"/>
        <dbReference type="ChEBI" id="CHEBI:15378"/>
        <dbReference type="ChEBI" id="CHEBI:16389"/>
        <dbReference type="ChEBI" id="CHEBI:17976"/>
        <dbReference type="ChEBI" id="CHEBI:57540"/>
        <dbReference type="ChEBI" id="CHEBI:57945"/>
        <dbReference type="EC" id="7.1.1.2"/>
    </reaction>
</comment>
<keyword evidence="10 16" id="KW-1133">Transmembrane helix</keyword>
<dbReference type="PANTHER" id="PTHR11435:SF1">
    <property type="entry name" value="NADH-UBIQUINONE OXIDOREDUCTASE CHAIN 6"/>
    <property type="match status" value="1"/>
</dbReference>
<keyword evidence="8" id="KW-1278">Translocase</keyword>
<dbReference type="EC" id="7.1.1.2" evidence="3"/>
<sequence length="173" mass="20134">MLIPSCLIIFLNHPLSLGFMILIQSFLTCFILGSLTLNFWYSYILILIMVGGLLILFIYMTSIASNEKFKFNSLLFVTSSLIIFSTMALSVNTPFLMNDLFFKNELILNLNNNYNFYYSMSKFYNFPSLKIMILTIFYLLITMIASVKICKTNKGPLRQMFYENTNPKNFPFN</sequence>
<accession>A0A6B9MXG2</accession>
<keyword evidence="7 16" id="KW-0812">Transmembrane</keyword>
<dbReference type="GO" id="GO:0008137">
    <property type="term" value="F:NADH dehydrogenase (ubiquinone) activity"/>
    <property type="evidence" value="ECO:0007669"/>
    <property type="project" value="UniProtKB-EC"/>
</dbReference>
<evidence type="ECO:0000256" key="14">
    <source>
        <dbReference type="ARBA" id="ARBA00031019"/>
    </source>
</evidence>
<evidence type="ECO:0000256" key="1">
    <source>
        <dbReference type="ARBA" id="ARBA00004225"/>
    </source>
</evidence>
<evidence type="ECO:0000256" key="13">
    <source>
        <dbReference type="ARBA" id="ARBA00023136"/>
    </source>
</evidence>
<evidence type="ECO:0000256" key="16">
    <source>
        <dbReference type="SAM" id="Phobius"/>
    </source>
</evidence>
<feature type="transmembrane region" description="Helical" evidence="16">
    <location>
        <begin position="131"/>
        <end position="150"/>
    </location>
</feature>
<keyword evidence="12 17" id="KW-0496">Mitochondrion</keyword>
<proteinExistence type="inferred from homology"/>
<evidence type="ECO:0000256" key="2">
    <source>
        <dbReference type="ARBA" id="ARBA00005698"/>
    </source>
</evidence>
<evidence type="ECO:0000256" key="11">
    <source>
        <dbReference type="ARBA" id="ARBA00023027"/>
    </source>
</evidence>
<evidence type="ECO:0000256" key="5">
    <source>
        <dbReference type="ARBA" id="ARBA00022448"/>
    </source>
</evidence>
<feature type="transmembrane region" description="Helical" evidence="16">
    <location>
        <begin position="71"/>
        <end position="91"/>
    </location>
</feature>